<keyword evidence="3" id="KW-0998">Cell outer membrane</keyword>
<dbReference type="PANTHER" id="PTHR40980:SF4">
    <property type="entry name" value="TONB-DEPENDENT RECEPTOR-LIKE BETA-BARREL DOMAIN-CONTAINING PROTEIN"/>
    <property type="match status" value="1"/>
</dbReference>
<dbReference type="SUPFAM" id="SSF56935">
    <property type="entry name" value="Porins"/>
    <property type="match status" value="1"/>
</dbReference>
<feature type="domain" description="TonB-dependent receptor plug" evidence="5">
    <location>
        <begin position="132"/>
        <end position="235"/>
    </location>
</feature>
<dbReference type="Pfam" id="PF14905">
    <property type="entry name" value="OMP_b-brl_3"/>
    <property type="match status" value="1"/>
</dbReference>
<dbReference type="Gene3D" id="2.170.130.10">
    <property type="entry name" value="TonB-dependent receptor, plug domain"/>
    <property type="match status" value="1"/>
</dbReference>
<evidence type="ECO:0000256" key="1">
    <source>
        <dbReference type="ARBA" id="ARBA00004442"/>
    </source>
</evidence>
<dbReference type="AlphaFoldDB" id="A0A2S9J1Q5"/>
<dbReference type="InterPro" id="IPR037066">
    <property type="entry name" value="Plug_dom_sf"/>
</dbReference>
<feature type="chain" id="PRO_5015652484" evidence="4">
    <location>
        <begin position="20"/>
        <end position="943"/>
    </location>
</feature>
<organism evidence="7 8">
    <name type="scientific">Sphingobacterium haloxyli</name>
    <dbReference type="NCBI Taxonomy" id="2100533"/>
    <lineage>
        <taxon>Bacteria</taxon>
        <taxon>Pseudomonadati</taxon>
        <taxon>Bacteroidota</taxon>
        <taxon>Sphingobacteriia</taxon>
        <taxon>Sphingobacteriales</taxon>
        <taxon>Sphingobacteriaceae</taxon>
        <taxon>Sphingobacterium</taxon>
    </lineage>
</organism>
<dbReference type="Proteomes" id="UP000239711">
    <property type="component" value="Unassembled WGS sequence"/>
</dbReference>
<evidence type="ECO:0000313" key="8">
    <source>
        <dbReference type="Proteomes" id="UP000239711"/>
    </source>
</evidence>
<evidence type="ECO:0000256" key="3">
    <source>
        <dbReference type="ARBA" id="ARBA00023237"/>
    </source>
</evidence>
<name>A0A2S9J1Q5_9SPHI</name>
<keyword evidence="8" id="KW-1185">Reference proteome</keyword>
<dbReference type="RefSeq" id="WP_105717632.1">
    <property type="nucleotide sequence ID" value="NZ_PVBQ01000011.1"/>
</dbReference>
<evidence type="ECO:0000256" key="4">
    <source>
        <dbReference type="SAM" id="SignalP"/>
    </source>
</evidence>
<dbReference type="EMBL" id="PVBQ01000011">
    <property type="protein sequence ID" value="PRD46715.1"/>
    <property type="molecule type" value="Genomic_DNA"/>
</dbReference>
<keyword evidence="7" id="KW-0675">Receptor</keyword>
<dbReference type="InterPro" id="IPR036942">
    <property type="entry name" value="Beta-barrel_TonB_sf"/>
</dbReference>
<dbReference type="PANTHER" id="PTHR40980">
    <property type="entry name" value="PLUG DOMAIN-CONTAINING PROTEIN"/>
    <property type="match status" value="1"/>
</dbReference>
<dbReference type="GO" id="GO:0009279">
    <property type="term" value="C:cell outer membrane"/>
    <property type="evidence" value="ECO:0007669"/>
    <property type="project" value="UniProtKB-SubCell"/>
</dbReference>
<dbReference type="InterPro" id="IPR012910">
    <property type="entry name" value="Plug_dom"/>
</dbReference>
<dbReference type="InterPro" id="IPR041700">
    <property type="entry name" value="OMP_b-brl_3"/>
</dbReference>
<reference evidence="7 8" key="1">
    <citation type="submission" date="2018-02" db="EMBL/GenBank/DDBJ databases">
        <title>The draft genome of Sphingobacterium sp. 5JN-11.</title>
        <authorList>
            <person name="Liu L."/>
            <person name="Li L."/>
            <person name="Liang L."/>
            <person name="Zhang X."/>
            <person name="Wang T."/>
        </authorList>
    </citation>
    <scope>NUCLEOTIDE SEQUENCE [LARGE SCALE GENOMIC DNA]</scope>
    <source>
        <strain evidence="7 8">5JN-11</strain>
    </source>
</reference>
<sequence>MQQILPLLTFLFITSVSLAQEHTFFGRVLDKHTDEFMTGATVSLRSIGEPSLEKHVAVGLDGTFRVAGLPIGRYAVTVSLMGYNTFTESVILPQDLPKLFIIERNNHAIESVSISARARGTDADARRLERLSPNVINIISAKQIELSPDITVANVVQRVSGLSIERNANGDPQYAVVRGMNKRYNNTLMNGIKIPSPDNDNRFVPLDIFPAVFLERLTVSKSLSADMEADAIGGTIDMIMKAAPSAGRIFEFDVQTGANVMNFDDEFIAYDRSDVYKRAPAERYGPNYEAVPGDFPTTQFDPAKKLVADILASASYGERFWGDKFGVLLGASYQASYRPNENYFYDPTILASEGNPLRMNQLIERRTSTEQQRMAFHANLDYVMDARNNISMYAGRYHLNEFRNREQHLQEGQFTTPTGFAVYPMTRITNTYQTISVANLNGKHQLSDAWKLDWKGVYSVAMNELPDDAIFMRTAIWDAESNSIVEERAGSSRTGAHNSRWWERNRDNDLAFYLNSAYQVDNIPFLDNIQFGGMYRSKERNNNMIYYNYTMPLNAAAIRGVDWMYFSDVQFDRDFGIANGYGDGNESNLIYDADETVIAYYTNTQWNLSRLQVQAGLRAEHTEQGYYVDNSSSLIGTPDIDDRQRYMNLFPSVSLKYALYENAWLKSTYYKGISRPGFYEIVPTNRRDGGGDSFYNERGNPDLRPTIAHNFDVRYELFPNALDQILAGVFYKRLIDPIEYGFPMVQQADERPSIGRILPQNFGTATNFGMELDYTKYFRKFGIRANYTYTNSSITTNKIIEHDLPVNTAGKYELVDEERPLQGQSAHVGNIALLYKNISRQWDAQLVLNYTGKRLAVVSPYEGTDQYMTPMAVLDFSLEKGFGKTVVFLKANNLLNTPYQLIIDKPIGFADDHYRHQDDPTRRGNIRRDLYGESFRIGVRYKL</sequence>
<dbReference type="OrthoDB" id="8727862at2"/>
<evidence type="ECO:0000259" key="5">
    <source>
        <dbReference type="Pfam" id="PF07715"/>
    </source>
</evidence>
<protein>
    <submittedName>
        <fullName evidence="7">TonB-dependent receptor</fullName>
    </submittedName>
</protein>
<dbReference type="Pfam" id="PF07715">
    <property type="entry name" value="Plug"/>
    <property type="match status" value="1"/>
</dbReference>
<keyword evidence="2" id="KW-0472">Membrane</keyword>
<evidence type="ECO:0000259" key="6">
    <source>
        <dbReference type="Pfam" id="PF14905"/>
    </source>
</evidence>
<comment type="caution">
    <text evidence="7">The sequence shown here is derived from an EMBL/GenBank/DDBJ whole genome shotgun (WGS) entry which is preliminary data.</text>
</comment>
<dbReference type="SUPFAM" id="SSF49464">
    <property type="entry name" value="Carboxypeptidase regulatory domain-like"/>
    <property type="match status" value="1"/>
</dbReference>
<dbReference type="Pfam" id="PF13620">
    <property type="entry name" value="CarboxypepD_reg"/>
    <property type="match status" value="1"/>
</dbReference>
<accession>A0A2S9J1Q5</accession>
<dbReference type="Gene3D" id="2.40.170.20">
    <property type="entry name" value="TonB-dependent receptor, beta-barrel domain"/>
    <property type="match status" value="1"/>
</dbReference>
<evidence type="ECO:0000256" key="2">
    <source>
        <dbReference type="ARBA" id="ARBA00023136"/>
    </source>
</evidence>
<gene>
    <name evidence="7" type="ORF">C5745_14010</name>
</gene>
<feature type="domain" description="Outer membrane protein beta-barrel" evidence="6">
    <location>
        <begin position="578"/>
        <end position="899"/>
    </location>
</feature>
<evidence type="ECO:0000313" key="7">
    <source>
        <dbReference type="EMBL" id="PRD46715.1"/>
    </source>
</evidence>
<keyword evidence="4" id="KW-0732">Signal</keyword>
<feature type="signal peptide" evidence="4">
    <location>
        <begin position="1"/>
        <end position="19"/>
    </location>
</feature>
<proteinExistence type="predicted"/>
<dbReference type="Gene3D" id="2.60.40.1120">
    <property type="entry name" value="Carboxypeptidase-like, regulatory domain"/>
    <property type="match status" value="1"/>
</dbReference>
<dbReference type="InterPro" id="IPR008969">
    <property type="entry name" value="CarboxyPept-like_regulatory"/>
</dbReference>
<comment type="subcellular location">
    <subcellularLocation>
        <location evidence="1">Cell outer membrane</location>
    </subcellularLocation>
</comment>